<keyword evidence="1" id="KW-0732">Signal</keyword>
<dbReference type="SUPFAM" id="SSF55166">
    <property type="entry name" value="Hedgehog/DD-peptidase"/>
    <property type="match status" value="2"/>
</dbReference>
<feature type="chain" id="PRO_5044762285" description="Hedgehog N-terminal signalling domain-containing protein" evidence="1">
    <location>
        <begin position="23"/>
        <end position="1401"/>
    </location>
</feature>
<dbReference type="Pfam" id="PF01085">
    <property type="entry name" value="HH_signal"/>
    <property type="match status" value="2"/>
</dbReference>
<feature type="signal peptide" evidence="1">
    <location>
        <begin position="1"/>
        <end position="22"/>
    </location>
</feature>
<dbReference type="InterPro" id="IPR000320">
    <property type="entry name" value="Hedgehog_signalling_dom"/>
</dbReference>
<evidence type="ECO:0000313" key="3">
    <source>
        <dbReference type="EMBL" id="KAK7493718.1"/>
    </source>
</evidence>
<feature type="domain" description="Hedgehog N-terminal signalling" evidence="2">
    <location>
        <begin position="781"/>
        <end position="868"/>
    </location>
</feature>
<keyword evidence="4" id="KW-1185">Reference proteome</keyword>
<sequence>MARGGWCSLVGVIALLVSPSLGLSSKDKRFKHDVDTTEEESGEKFQLHSEGMLAEIIDLDSMPEVKRVACAGDRLMLLMNDTTPAHDWKIDQVVLGGPQWGCNVTRHDPKPKDIYVKIVSMFFPLDGQVTIHHAQAGPFDMLEEANIHFHYEPGKKAHRLHSFAKEEKRHRYRRALSNLVSDILNNIDWHANFTADIPFDVGLSDNATDESGNATESERVLALHKSWGQQGLTVTRGRDVKKTTDDFVFFLEKLNGDSRLSYTFDLVIKNIEGKPQIVRYVNQFDVESNIEADAAMHFKREIGLMYNTTLFNTPSTEVFRIPVIKAKPDIPAVFLSVSYDAQTFADVQAYSAGKSSLRTSFNGSGFVTVSQQYDPITNKQSDVSSREWSIGPEEQSLRSPYAARVDFSIYQKMRFTSAISWHYHDVDIELSPPVELTVKPDVKLRSSSPGLSRCVESSISVNSHVHAARAHFTADAFGLKIWDVALQPAMTKDIYLINSSLGQGCDARCHGASVLNSDLFNSTHSTAAPTGLTTFSGNQAQVMDCAAHTPATPCASRQMTSRMAAALSELADFVTVEWPEKQLLILEALDNKGVHEAGSLYKLGRAVTVGLTAHSDSPVSSPTPLDLDFLALTRLGQLAVCAGMDAVQQVANESKLQLAVREDGWSLEDRDLEERRTMFWEGMDNMDVSSLSPLCASAPHMTVGSQWPQQASGPEEVCGPVERPLYRGDRNHMKTLVQWNLTSVTFDPEGQSTKWCGTPARQCQDTCDAKSDDHEPWSLCRTRMMTPRLAIRLRKLQKLAEAKNIQLHVLQAFTEPSEDDAQPDSTLFQEGRGIRLAANPASNTADLASLAVCAGFDYVSYPNTSYIEAFVKAQTGYQTLIVSFIEGPPRAAVYPVGVDDSEYTYPDDLTEESVLPVLVDGGFPPETQISEHVRLRDVMSSDKRYFRLDASLLECIELAQEDFTGTIEILPDSVYRSRSTNFLRNFDLRHVQEKWRFQAGQAMLLRPQGKVTPETLLALATSVLRECPALVRLQMRAVGLGCHSDHIYVDLRPLIPGHERVYVMVWDADRTSYCNDVMRLQKNMVEGGPVVQSTPSISCRDRGLDPGLEFLSFQFGQPSHCNVEGQDEFCRASKEAREKAADTLQQLLTSAAGHGRLPRFELIHEIRACLVDICGGCAGVGPVFDNKVRACARLVHKYIERAASPFPDLSNVTTFFNTDTELSTVQALACKDGYVCVEDTPVYSLLVPTVTARYYPNPKKSLERALFSADINPTPLLELVAQEMAFRAKGVVKVFIEAEKDTYALRNVLKVLFAYNKDVSIIIFEVAPGIDTDLVTSSIQRKLEAWSGVACPHFSRFAMTPFTVVTMEKERHRRSAEDSIPRNKVKSRIYNWEREWLDKMF</sequence>
<dbReference type="InterPro" id="IPR050387">
    <property type="entry name" value="Hedgehog_Signaling"/>
</dbReference>
<dbReference type="InterPro" id="IPR009045">
    <property type="entry name" value="Zn_M74/Hedgehog-like"/>
</dbReference>
<evidence type="ECO:0000256" key="1">
    <source>
        <dbReference type="SAM" id="SignalP"/>
    </source>
</evidence>
<dbReference type="EMBL" id="JACVVK020000090">
    <property type="protein sequence ID" value="KAK7493718.1"/>
    <property type="molecule type" value="Genomic_DNA"/>
</dbReference>
<dbReference type="Gene3D" id="3.30.1380.10">
    <property type="match status" value="2"/>
</dbReference>
<proteinExistence type="predicted"/>
<dbReference type="Proteomes" id="UP001519460">
    <property type="component" value="Unassembled WGS sequence"/>
</dbReference>
<protein>
    <recommendedName>
        <fullName evidence="2">Hedgehog N-terminal signalling domain-containing protein</fullName>
    </recommendedName>
</protein>
<dbReference type="PANTHER" id="PTHR11889">
    <property type="entry name" value="HEDGEHOG"/>
    <property type="match status" value="1"/>
</dbReference>
<evidence type="ECO:0000259" key="2">
    <source>
        <dbReference type="Pfam" id="PF01085"/>
    </source>
</evidence>
<organism evidence="3 4">
    <name type="scientific">Batillaria attramentaria</name>
    <dbReference type="NCBI Taxonomy" id="370345"/>
    <lineage>
        <taxon>Eukaryota</taxon>
        <taxon>Metazoa</taxon>
        <taxon>Spiralia</taxon>
        <taxon>Lophotrochozoa</taxon>
        <taxon>Mollusca</taxon>
        <taxon>Gastropoda</taxon>
        <taxon>Caenogastropoda</taxon>
        <taxon>Sorbeoconcha</taxon>
        <taxon>Cerithioidea</taxon>
        <taxon>Batillariidae</taxon>
        <taxon>Batillaria</taxon>
    </lineage>
</organism>
<feature type="domain" description="Hedgehog N-terminal signalling" evidence="2">
    <location>
        <begin position="555"/>
        <end position="648"/>
    </location>
</feature>
<evidence type="ECO:0000313" key="4">
    <source>
        <dbReference type="Proteomes" id="UP001519460"/>
    </source>
</evidence>
<accession>A0ABD0L2H6</accession>
<comment type="caution">
    <text evidence="3">The sequence shown here is derived from an EMBL/GenBank/DDBJ whole genome shotgun (WGS) entry which is preliminary data.</text>
</comment>
<dbReference type="PANTHER" id="PTHR11889:SF31">
    <property type="entry name" value="PROTEIN HEDGEHOG"/>
    <property type="match status" value="1"/>
</dbReference>
<reference evidence="3 4" key="1">
    <citation type="journal article" date="2023" name="Sci. Data">
        <title>Genome assembly of the Korean intertidal mud-creeper Batillaria attramentaria.</title>
        <authorList>
            <person name="Patra A.K."/>
            <person name="Ho P.T."/>
            <person name="Jun S."/>
            <person name="Lee S.J."/>
            <person name="Kim Y."/>
            <person name="Won Y.J."/>
        </authorList>
    </citation>
    <scope>NUCLEOTIDE SEQUENCE [LARGE SCALE GENOMIC DNA]</scope>
    <source>
        <strain evidence="3">Wonlab-2016</strain>
    </source>
</reference>
<name>A0ABD0L2H6_9CAEN</name>
<gene>
    <name evidence="3" type="ORF">BaRGS_00015047</name>
</gene>